<dbReference type="InterPro" id="IPR002591">
    <property type="entry name" value="Phosphodiest/P_Trfase"/>
</dbReference>
<dbReference type="PANTHER" id="PTHR10151:SF120">
    <property type="entry name" value="BIS(5'-ADENOSYL)-TRIPHOSPHATASE"/>
    <property type="match status" value="1"/>
</dbReference>
<evidence type="ECO:0000313" key="1">
    <source>
        <dbReference type="EMBL" id="MBY5957223.1"/>
    </source>
</evidence>
<dbReference type="SUPFAM" id="SSF53649">
    <property type="entry name" value="Alkaline phosphatase-like"/>
    <property type="match status" value="1"/>
</dbReference>
<sequence>MKKTVVIDIVGLSQSVIGKDTPFIQEYMNRHHHARIHPPFPALTTASQSTYITGKSPSDHGIVGNGWYDRIECEVKFWKQADQLVSAPKIWEKAREVDPDFTCSKMFWWYNMYSDVEFSATPRPQYRADGVKVPDCYTQPAALRDELQEEFGTFPLFNFWGPNTSVKSSQWIADASLWVDKKHDPTLTLIYLPHLDYALQQYSHKDERSKKSLREIDGVVKRLVEHYESRDAAVILLSEYGINPVDNPIHLNRVFRKKGWLAVREENGKELLDAGASKAFVIADHQIGHVYINDKSIHEAVKRVLESTAGIAQVLDVQGKKEYGIDHERAGDLVLIAEDDAWFTYYYWEDDKRAPDFARSVQIHKKPGYDPAEMFFDQSNPLIKGRAAYQLARKKLGFRYVMDVISLDASLVSGSHGSPLVSEEFHPVCISSEPLPGEVIQPEKVYDVIWERLFGG</sequence>
<organism evidence="1 2">
    <name type="scientific">Membranihabitans marinus</name>
    <dbReference type="NCBI Taxonomy" id="1227546"/>
    <lineage>
        <taxon>Bacteria</taxon>
        <taxon>Pseudomonadati</taxon>
        <taxon>Bacteroidota</taxon>
        <taxon>Saprospiria</taxon>
        <taxon>Saprospirales</taxon>
        <taxon>Saprospiraceae</taxon>
        <taxon>Membranihabitans</taxon>
    </lineage>
</organism>
<dbReference type="GO" id="GO:0016787">
    <property type="term" value="F:hydrolase activity"/>
    <property type="evidence" value="ECO:0007669"/>
    <property type="project" value="UniProtKB-ARBA"/>
</dbReference>
<dbReference type="InterPro" id="IPR017850">
    <property type="entry name" value="Alkaline_phosphatase_core_sf"/>
</dbReference>
<dbReference type="Pfam" id="PF01663">
    <property type="entry name" value="Phosphodiest"/>
    <property type="match status" value="1"/>
</dbReference>
<dbReference type="PANTHER" id="PTHR10151">
    <property type="entry name" value="ECTONUCLEOTIDE PYROPHOSPHATASE/PHOSPHODIESTERASE"/>
    <property type="match status" value="1"/>
</dbReference>
<evidence type="ECO:0000313" key="2">
    <source>
        <dbReference type="Proteomes" id="UP000753961"/>
    </source>
</evidence>
<dbReference type="Gene3D" id="3.40.720.10">
    <property type="entry name" value="Alkaline Phosphatase, subunit A"/>
    <property type="match status" value="1"/>
</dbReference>
<keyword evidence="2" id="KW-1185">Reference proteome</keyword>
<proteinExistence type="predicted"/>
<dbReference type="RefSeq" id="WP_222578745.1">
    <property type="nucleotide sequence ID" value="NZ_JAHVHU010000004.1"/>
</dbReference>
<dbReference type="EMBL" id="JAHVHU010000004">
    <property type="protein sequence ID" value="MBY5957223.1"/>
    <property type="molecule type" value="Genomic_DNA"/>
</dbReference>
<comment type="caution">
    <text evidence="1">The sequence shown here is derived from an EMBL/GenBank/DDBJ whole genome shotgun (WGS) entry which is preliminary data.</text>
</comment>
<dbReference type="Gene3D" id="3.30.1360.110">
    <property type="entry name" value="Domain 2, Phosphonoacetate Hydrolase"/>
    <property type="match status" value="1"/>
</dbReference>
<dbReference type="Proteomes" id="UP000753961">
    <property type="component" value="Unassembled WGS sequence"/>
</dbReference>
<reference evidence="1" key="1">
    <citation type="submission" date="2021-06" db="EMBL/GenBank/DDBJ databases">
        <title>44 bacteria genomes isolated from Dapeng, Shenzhen.</title>
        <authorList>
            <person name="Zheng W."/>
            <person name="Yu S."/>
            <person name="Huang Y."/>
        </authorList>
    </citation>
    <scope>NUCLEOTIDE SEQUENCE</scope>
    <source>
        <strain evidence="1">DP5N28-2</strain>
    </source>
</reference>
<gene>
    <name evidence="1" type="ORF">KUV50_03685</name>
</gene>
<name>A0A953L938_9BACT</name>
<protein>
    <submittedName>
        <fullName evidence="1">Alkaline phosphatase family protein</fullName>
    </submittedName>
</protein>
<accession>A0A953L938</accession>
<dbReference type="InterPro" id="IPR023116">
    <property type="entry name" value="Phosphonoacetate_hydro_insert"/>
</dbReference>
<dbReference type="AlphaFoldDB" id="A0A953L938"/>